<sequence length="77" mass="9202">MASQIEKIDAFFLEIENQIRLQDEIQNRADIEQKFKDGKMIIDKIEDDDPEQHGCYRYNYHIKYASYLTTIGEVERS</sequence>
<accession>A0A9N9JW98</accession>
<proteinExistence type="predicted"/>
<evidence type="ECO:0000313" key="2">
    <source>
        <dbReference type="Proteomes" id="UP000789396"/>
    </source>
</evidence>
<dbReference type="OrthoDB" id="2445331at2759"/>
<dbReference type="Proteomes" id="UP000789396">
    <property type="component" value="Unassembled WGS sequence"/>
</dbReference>
<organism evidence="1 2">
    <name type="scientific">Racocetra fulgida</name>
    <dbReference type="NCBI Taxonomy" id="60492"/>
    <lineage>
        <taxon>Eukaryota</taxon>
        <taxon>Fungi</taxon>
        <taxon>Fungi incertae sedis</taxon>
        <taxon>Mucoromycota</taxon>
        <taxon>Glomeromycotina</taxon>
        <taxon>Glomeromycetes</taxon>
        <taxon>Diversisporales</taxon>
        <taxon>Gigasporaceae</taxon>
        <taxon>Racocetra</taxon>
    </lineage>
</organism>
<comment type="caution">
    <text evidence="1">The sequence shown here is derived from an EMBL/GenBank/DDBJ whole genome shotgun (WGS) entry which is preliminary data.</text>
</comment>
<dbReference type="AlphaFoldDB" id="A0A9N9JW98"/>
<protein>
    <submittedName>
        <fullName evidence="1">7220_t:CDS:1</fullName>
    </submittedName>
</protein>
<keyword evidence="2" id="KW-1185">Reference proteome</keyword>
<name>A0A9N9JW98_9GLOM</name>
<reference evidence="1" key="1">
    <citation type="submission" date="2021-06" db="EMBL/GenBank/DDBJ databases">
        <authorList>
            <person name="Kallberg Y."/>
            <person name="Tangrot J."/>
            <person name="Rosling A."/>
        </authorList>
    </citation>
    <scope>NUCLEOTIDE SEQUENCE</scope>
    <source>
        <strain evidence="1">IN212</strain>
    </source>
</reference>
<dbReference type="EMBL" id="CAJVPZ010071327">
    <property type="protein sequence ID" value="CAG8800544.1"/>
    <property type="molecule type" value="Genomic_DNA"/>
</dbReference>
<evidence type="ECO:0000313" key="1">
    <source>
        <dbReference type="EMBL" id="CAG8800544.1"/>
    </source>
</evidence>
<feature type="non-terminal residue" evidence="1">
    <location>
        <position position="77"/>
    </location>
</feature>
<gene>
    <name evidence="1" type="ORF">RFULGI_LOCUS17673</name>
</gene>